<evidence type="ECO:0000256" key="4">
    <source>
        <dbReference type="ARBA" id="ARBA00023016"/>
    </source>
</evidence>
<protein>
    <recommendedName>
        <fullName evidence="7">Nucleotide exchange factor GrpE</fullName>
    </recommendedName>
</protein>
<dbReference type="EMBL" id="BARS01024596">
    <property type="protein sequence ID" value="GAG09756.1"/>
    <property type="molecule type" value="Genomic_DNA"/>
</dbReference>
<dbReference type="AlphaFoldDB" id="X0WAR1"/>
<dbReference type="GO" id="GO:0006457">
    <property type="term" value="P:protein folding"/>
    <property type="evidence" value="ECO:0007669"/>
    <property type="project" value="InterPro"/>
</dbReference>
<dbReference type="Pfam" id="PF01025">
    <property type="entry name" value="GrpE"/>
    <property type="match status" value="1"/>
</dbReference>
<organism evidence="6">
    <name type="scientific">marine sediment metagenome</name>
    <dbReference type="NCBI Taxonomy" id="412755"/>
    <lineage>
        <taxon>unclassified sequences</taxon>
        <taxon>metagenomes</taxon>
        <taxon>ecological metagenomes</taxon>
    </lineage>
</organism>
<evidence type="ECO:0000256" key="2">
    <source>
        <dbReference type="ARBA" id="ARBA00011738"/>
    </source>
</evidence>
<dbReference type="PRINTS" id="PR00773">
    <property type="entry name" value="GRPEPROTEIN"/>
</dbReference>
<gene>
    <name evidence="6" type="ORF">S01H1_39031</name>
</gene>
<dbReference type="SUPFAM" id="SSF51064">
    <property type="entry name" value="Head domain of nucleotide exchange factor GrpE"/>
    <property type="match status" value="1"/>
</dbReference>
<dbReference type="FunFam" id="2.30.22.10:FF:000001">
    <property type="entry name" value="Protein GrpE"/>
    <property type="match status" value="1"/>
</dbReference>
<dbReference type="GO" id="GO:0000774">
    <property type="term" value="F:adenyl-nucleotide exchange factor activity"/>
    <property type="evidence" value="ECO:0007669"/>
    <property type="project" value="InterPro"/>
</dbReference>
<dbReference type="Gene3D" id="2.30.22.10">
    <property type="entry name" value="Head domain of nucleotide exchange factor GrpE"/>
    <property type="match status" value="1"/>
</dbReference>
<reference evidence="6" key="1">
    <citation type="journal article" date="2014" name="Front. Microbiol.">
        <title>High frequency of phylogenetically diverse reductive dehalogenase-homologous genes in deep subseafloor sedimentary metagenomes.</title>
        <authorList>
            <person name="Kawai M."/>
            <person name="Futagami T."/>
            <person name="Toyoda A."/>
            <person name="Takaki Y."/>
            <person name="Nishi S."/>
            <person name="Hori S."/>
            <person name="Arai W."/>
            <person name="Tsubouchi T."/>
            <person name="Morono Y."/>
            <person name="Uchiyama I."/>
            <person name="Ito T."/>
            <person name="Fujiyama A."/>
            <person name="Inagaki F."/>
            <person name="Takami H."/>
        </authorList>
    </citation>
    <scope>NUCLEOTIDE SEQUENCE</scope>
    <source>
        <strain evidence="6">Expedition CK06-06</strain>
    </source>
</reference>
<dbReference type="InterPro" id="IPR000740">
    <property type="entry name" value="GrpE"/>
</dbReference>
<comment type="caution">
    <text evidence="6">The sequence shown here is derived from an EMBL/GenBank/DDBJ whole genome shotgun (WGS) entry which is preliminary data.</text>
</comment>
<evidence type="ECO:0000256" key="5">
    <source>
        <dbReference type="ARBA" id="ARBA00023186"/>
    </source>
</evidence>
<sequence length="63" mass="7039">AVGEKFDPNIHEAEEEIATDKFPAGIIAEEIRTGYTLNDKLLRPALVKVSREVKKDDKLNSKS</sequence>
<dbReference type="GO" id="GO:0042803">
    <property type="term" value="F:protein homodimerization activity"/>
    <property type="evidence" value="ECO:0007669"/>
    <property type="project" value="InterPro"/>
</dbReference>
<dbReference type="GO" id="GO:0051082">
    <property type="term" value="F:unfolded protein binding"/>
    <property type="evidence" value="ECO:0007669"/>
    <property type="project" value="TreeGrafter"/>
</dbReference>
<evidence type="ECO:0000313" key="6">
    <source>
        <dbReference type="EMBL" id="GAG09756.1"/>
    </source>
</evidence>
<dbReference type="PANTHER" id="PTHR21237">
    <property type="entry name" value="GRPE PROTEIN"/>
    <property type="match status" value="1"/>
</dbReference>
<accession>X0WAR1</accession>
<dbReference type="PANTHER" id="PTHR21237:SF40">
    <property type="entry name" value="CELL CYCLE AND APOPTOSIS REGULATOR PROTEIN 2"/>
    <property type="match status" value="1"/>
</dbReference>
<keyword evidence="3" id="KW-0963">Cytoplasm</keyword>
<evidence type="ECO:0000256" key="3">
    <source>
        <dbReference type="ARBA" id="ARBA00022490"/>
    </source>
</evidence>
<evidence type="ECO:0000256" key="1">
    <source>
        <dbReference type="ARBA" id="ARBA00004496"/>
    </source>
</evidence>
<dbReference type="GO" id="GO:0005737">
    <property type="term" value="C:cytoplasm"/>
    <property type="evidence" value="ECO:0007669"/>
    <property type="project" value="UniProtKB-SubCell"/>
</dbReference>
<comment type="subcellular location">
    <subcellularLocation>
        <location evidence="1">Cytoplasm</location>
    </subcellularLocation>
</comment>
<feature type="non-terminal residue" evidence="6">
    <location>
        <position position="1"/>
    </location>
</feature>
<comment type="subunit">
    <text evidence="2">Homodimer.</text>
</comment>
<keyword evidence="5" id="KW-0143">Chaperone</keyword>
<name>X0WAR1_9ZZZZ</name>
<dbReference type="InterPro" id="IPR009012">
    <property type="entry name" value="GrpE_head"/>
</dbReference>
<dbReference type="GO" id="GO:0051087">
    <property type="term" value="F:protein-folding chaperone binding"/>
    <property type="evidence" value="ECO:0007669"/>
    <property type="project" value="InterPro"/>
</dbReference>
<keyword evidence="4" id="KW-0346">Stress response</keyword>
<evidence type="ECO:0008006" key="7">
    <source>
        <dbReference type="Google" id="ProtNLM"/>
    </source>
</evidence>
<proteinExistence type="predicted"/>